<feature type="compositionally biased region" description="Low complexity" evidence="6">
    <location>
        <begin position="1"/>
        <end position="70"/>
    </location>
</feature>
<evidence type="ECO:0000256" key="3">
    <source>
        <dbReference type="ARBA" id="ARBA00022723"/>
    </source>
</evidence>
<keyword evidence="4" id="KW-0677">Repeat</keyword>
<dbReference type="GO" id="GO:0048306">
    <property type="term" value="F:calcium-dependent protein binding"/>
    <property type="evidence" value="ECO:0007669"/>
    <property type="project" value="UniProtKB-ARBA"/>
</dbReference>
<gene>
    <name evidence="8" type="ORF">ACA1_071390</name>
</gene>
<dbReference type="Gene3D" id="1.10.238.10">
    <property type="entry name" value="EF-hand"/>
    <property type="match status" value="1"/>
</dbReference>
<evidence type="ECO:0000259" key="7">
    <source>
        <dbReference type="PROSITE" id="PS50222"/>
    </source>
</evidence>
<keyword evidence="5" id="KW-0106">Calcium</keyword>
<dbReference type="InterPro" id="IPR051426">
    <property type="entry name" value="Peflin/Sorcin_CaBP"/>
</dbReference>
<dbReference type="STRING" id="1257118.L8HE62"/>
<dbReference type="GO" id="GO:0005509">
    <property type="term" value="F:calcium ion binding"/>
    <property type="evidence" value="ECO:0007669"/>
    <property type="project" value="InterPro"/>
</dbReference>
<evidence type="ECO:0000256" key="1">
    <source>
        <dbReference type="ARBA" id="ARBA00004496"/>
    </source>
</evidence>
<dbReference type="InterPro" id="IPR018247">
    <property type="entry name" value="EF_Hand_1_Ca_BS"/>
</dbReference>
<dbReference type="PROSITE" id="PS50222">
    <property type="entry name" value="EF_HAND_2"/>
    <property type="match status" value="2"/>
</dbReference>
<name>L8HE62_ACACF</name>
<keyword evidence="9" id="KW-1185">Reference proteome</keyword>
<evidence type="ECO:0000313" key="9">
    <source>
        <dbReference type="Proteomes" id="UP000011083"/>
    </source>
</evidence>
<dbReference type="VEuPathDB" id="AmoebaDB:ACA1_071390"/>
<evidence type="ECO:0000256" key="2">
    <source>
        <dbReference type="ARBA" id="ARBA00022490"/>
    </source>
</evidence>
<dbReference type="Pfam" id="PF13202">
    <property type="entry name" value="EF-hand_5"/>
    <property type="match status" value="1"/>
</dbReference>
<dbReference type="SMART" id="SM00054">
    <property type="entry name" value="EFh"/>
    <property type="match status" value="3"/>
</dbReference>
<proteinExistence type="predicted"/>
<dbReference type="OMA" id="NGWANFP"/>
<dbReference type="OrthoDB" id="186625at2759"/>
<keyword evidence="2" id="KW-0963">Cytoplasm</keyword>
<accession>L8HE62</accession>
<keyword evidence="3" id="KW-0479">Metal-binding</keyword>
<evidence type="ECO:0000256" key="4">
    <source>
        <dbReference type="ARBA" id="ARBA00022737"/>
    </source>
</evidence>
<evidence type="ECO:0000256" key="6">
    <source>
        <dbReference type="SAM" id="MobiDB-lite"/>
    </source>
</evidence>
<dbReference type="InterPro" id="IPR002048">
    <property type="entry name" value="EF_hand_dom"/>
</dbReference>
<dbReference type="SUPFAM" id="SSF47473">
    <property type="entry name" value="EF-hand"/>
    <property type="match status" value="1"/>
</dbReference>
<dbReference type="EMBL" id="KB007857">
    <property type="protein sequence ID" value="ELR23517.1"/>
    <property type="molecule type" value="Genomic_DNA"/>
</dbReference>
<dbReference type="Pfam" id="PF13499">
    <property type="entry name" value="EF-hand_7"/>
    <property type="match status" value="1"/>
</dbReference>
<feature type="compositionally biased region" description="Gly residues" evidence="6">
    <location>
        <begin position="71"/>
        <end position="82"/>
    </location>
</feature>
<feature type="domain" description="EF-hand" evidence="7">
    <location>
        <begin position="142"/>
        <end position="176"/>
    </location>
</feature>
<dbReference type="KEGG" id="acan:ACA1_071390"/>
<dbReference type="GeneID" id="14924498"/>
<feature type="domain" description="EF-hand" evidence="7">
    <location>
        <begin position="177"/>
        <end position="212"/>
    </location>
</feature>
<dbReference type="PANTHER" id="PTHR46212:SF3">
    <property type="entry name" value="GH27120P"/>
    <property type="match status" value="1"/>
</dbReference>
<dbReference type="AlphaFoldDB" id="L8HE62"/>
<dbReference type="GO" id="GO:0005737">
    <property type="term" value="C:cytoplasm"/>
    <property type="evidence" value="ECO:0007669"/>
    <property type="project" value="UniProtKB-SubCell"/>
</dbReference>
<feature type="compositionally biased region" description="Low complexity" evidence="6">
    <location>
        <begin position="83"/>
        <end position="93"/>
    </location>
</feature>
<dbReference type="PROSITE" id="PS00018">
    <property type="entry name" value="EF_HAND_1"/>
    <property type="match status" value="2"/>
</dbReference>
<evidence type="ECO:0000313" key="8">
    <source>
        <dbReference type="EMBL" id="ELR23517.1"/>
    </source>
</evidence>
<comment type="subcellular location">
    <subcellularLocation>
        <location evidence="1">Cytoplasm</location>
    </subcellularLocation>
</comment>
<reference evidence="8 9" key="1">
    <citation type="journal article" date="2013" name="Genome Biol.">
        <title>Genome of Acanthamoeba castellanii highlights extensive lateral gene transfer and early evolution of tyrosine kinase signaling.</title>
        <authorList>
            <person name="Clarke M."/>
            <person name="Lohan A.J."/>
            <person name="Liu B."/>
            <person name="Lagkouvardos I."/>
            <person name="Roy S."/>
            <person name="Zafar N."/>
            <person name="Bertelli C."/>
            <person name="Schilde C."/>
            <person name="Kianianmomeni A."/>
            <person name="Burglin T.R."/>
            <person name="Frech C."/>
            <person name="Turcotte B."/>
            <person name="Kopec K.O."/>
            <person name="Synnott J.M."/>
            <person name="Choo C."/>
            <person name="Paponov I."/>
            <person name="Finkler A."/>
            <person name="Soon Heng Tan C."/>
            <person name="Hutchins A.P."/>
            <person name="Weinmeier T."/>
            <person name="Rattei T."/>
            <person name="Chu J.S."/>
            <person name="Gimenez G."/>
            <person name="Irimia M."/>
            <person name="Rigden D.J."/>
            <person name="Fitzpatrick D.A."/>
            <person name="Lorenzo-Morales J."/>
            <person name="Bateman A."/>
            <person name="Chiu C.H."/>
            <person name="Tang P."/>
            <person name="Hegemann P."/>
            <person name="Fromm H."/>
            <person name="Raoult D."/>
            <person name="Greub G."/>
            <person name="Miranda-Saavedra D."/>
            <person name="Chen N."/>
            <person name="Nash P."/>
            <person name="Ginger M.L."/>
            <person name="Horn M."/>
            <person name="Schaap P."/>
            <person name="Caler L."/>
            <person name="Loftus B."/>
        </authorList>
    </citation>
    <scope>NUCLEOTIDE SEQUENCE [LARGE SCALE GENOMIC DNA]</scope>
    <source>
        <strain evidence="8 9">Neff</strain>
    </source>
</reference>
<sequence>MSYPYQQQYPSQPVQGQPPTGGVQPQQWGGQQPPAAGQWGQPAAGGPPQQWGQPQPATGGGQPPQQQWGGQPQGYPGGGGGQPQHQWGQPQPATGGGQPPQQPGTGYPGQAGAGGPPPQGQQQPPGSYQPPPTQPPSNFQGWEMQQVRQWFMSMDRDRSGSISANELANVAIGGVPIGFETAVKLIRVFDVDKNGTIDFYEYGALHKALFQQQDRDRNGRLDANEIGAALSAGGFRLGPVATQSMFRKYNKSGYGISTVEFLGLVAHVAQVKSLFEWRDKQKTGQVTLDMDSLLEITSDF</sequence>
<dbReference type="Proteomes" id="UP000011083">
    <property type="component" value="Unassembled WGS sequence"/>
</dbReference>
<evidence type="ECO:0000256" key="5">
    <source>
        <dbReference type="ARBA" id="ARBA00022837"/>
    </source>
</evidence>
<protein>
    <submittedName>
        <fullName evidence="8">EF hand domain containing protein</fullName>
    </submittedName>
</protein>
<feature type="region of interest" description="Disordered" evidence="6">
    <location>
        <begin position="1"/>
        <end position="140"/>
    </location>
</feature>
<organism evidence="8 9">
    <name type="scientific">Acanthamoeba castellanii (strain ATCC 30010 / Neff)</name>
    <dbReference type="NCBI Taxonomy" id="1257118"/>
    <lineage>
        <taxon>Eukaryota</taxon>
        <taxon>Amoebozoa</taxon>
        <taxon>Discosea</taxon>
        <taxon>Longamoebia</taxon>
        <taxon>Centramoebida</taxon>
        <taxon>Acanthamoebidae</taxon>
        <taxon>Acanthamoeba</taxon>
    </lineage>
</organism>
<dbReference type="InterPro" id="IPR011992">
    <property type="entry name" value="EF-hand-dom_pair"/>
</dbReference>
<dbReference type="RefSeq" id="XP_004353045.1">
    <property type="nucleotide sequence ID" value="XM_004352993.1"/>
</dbReference>
<dbReference type="PANTHER" id="PTHR46212">
    <property type="entry name" value="PEFLIN"/>
    <property type="match status" value="1"/>
</dbReference>